<dbReference type="EC" id="2.7.11.1" evidence="9"/>
<evidence type="ECO:0000256" key="2">
    <source>
        <dbReference type="ARBA" id="ARBA00022737"/>
    </source>
</evidence>
<proteinExistence type="predicted"/>
<dbReference type="SUPFAM" id="SSF56112">
    <property type="entry name" value="Protein kinase-like (PK-like)"/>
    <property type="match status" value="1"/>
</dbReference>
<dbReference type="Pfam" id="PF00069">
    <property type="entry name" value="Pkinase"/>
    <property type="match status" value="1"/>
</dbReference>
<dbReference type="CDD" id="cd00200">
    <property type="entry name" value="WD40"/>
    <property type="match status" value="1"/>
</dbReference>
<dbReference type="InterPro" id="IPR000719">
    <property type="entry name" value="Prot_kinase_dom"/>
</dbReference>
<evidence type="ECO:0000256" key="5">
    <source>
        <dbReference type="PROSITE-ProRule" id="PRU00221"/>
    </source>
</evidence>
<evidence type="ECO:0000256" key="6">
    <source>
        <dbReference type="PROSITE-ProRule" id="PRU10141"/>
    </source>
</evidence>
<dbReference type="SUPFAM" id="SSF50978">
    <property type="entry name" value="WD40 repeat-like"/>
    <property type="match status" value="1"/>
</dbReference>
<dbReference type="SMART" id="SM00220">
    <property type="entry name" value="S_TKc"/>
    <property type="match status" value="1"/>
</dbReference>
<dbReference type="Proteomes" id="UP001303236">
    <property type="component" value="Chromosome"/>
</dbReference>
<keyword evidence="9" id="KW-0418">Kinase</keyword>
<dbReference type="Pfam" id="PF00400">
    <property type="entry name" value="WD40"/>
    <property type="match status" value="4"/>
</dbReference>
<evidence type="ECO:0000313" key="9">
    <source>
        <dbReference type="EMBL" id="WNF29680.1"/>
    </source>
</evidence>
<feature type="binding site" evidence="6">
    <location>
        <position position="44"/>
    </location>
    <ligand>
        <name>ATP</name>
        <dbReference type="ChEBI" id="CHEBI:30616"/>
    </ligand>
</feature>
<dbReference type="PROSITE" id="PS00678">
    <property type="entry name" value="WD_REPEATS_1"/>
    <property type="match status" value="1"/>
</dbReference>
<dbReference type="InterPro" id="IPR011009">
    <property type="entry name" value="Kinase-like_dom_sf"/>
</dbReference>
<dbReference type="InterPro" id="IPR019775">
    <property type="entry name" value="WD40_repeat_CS"/>
</dbReference>
<dbReference type="Gene3D" id="2.130.10.10">
    <property type="entry name" value="YVTN repeat-like/Quinoprotein amine dehydrogenase"/>
    <property type="match status" value="2"/>
</dbReference>
<dbReference type="PROSITE" id="PS50082">
    <property type="entry name" value="WD_REPEATS_2"/>
    <property type="match status" value="3"/>
</dbReference>
<feature type="repeat" description="WD" evidence="5">
    <location>
        <begin position="342"/>
        <end position="383"/>
    </location>
</feature>
<dbReference type="EMBL" id="CP134500">
    <property type="protein sequence ID" value="WNF29680.1"/>
    <property type="molecule type" value="Genomic_DNA"/>
</dbReference>
<feature type="domain" description="Protein kinase" evidence="8">
    <location>
        <begin position="16"/>
        <end position="267"/>
    </location>
</feature>
<dbReference type="PANTHER" id="PTHR19879">
    <property type="entry name" value="TRANSCRIPTION INITIATION FACTOR TFIID"/>
    <property type="match status" value="1"/>
</dbReference>
<evidence type="ECO:0000256" key="7">
    <source>
        <dbReference type="SAM" id="MobiDB-lite"/>
    </source>
</evidence>
<dbReference type="PROSITE" id="PS00107">
    <property type="entry name" value="PROTEIN_KINASE_ATP"/>
    <property type="match status" value="1"/>
</dbReference>
<dbReference type="InterPro" id="IPR020472">
    <property type="entry name" value="WD40_PAC1"/>
</dbReference>
<feature type="region of interest" description="Disordered" evidence="7">
    <location>
        <begin position="311"/>
        <end position="337"/>
    </location>
</feature>
<evidence type="ECO:0000313" key="10">
    <source>
        <dbReference type="Proteomes" id="UP001303236"/>
    </source>
</evidence>
<dbReference type="InterPro" id="IPR008271">
    <property type="entry name" value="Ser/Thr_kinase_AS"/>
</dbReference>
<evidence type="ECO:0000256" key="3">
    <source>
        <dbReference type="ARBA" id="ARBA00022741"/>
    </source>
</evidence>
<dbReference type="InterPro" id="IPR017441">
    <property type="entry name" value="Protein_kinase_ATP_BS"/>
</dbReference>
<dbReference type="Gene3D" id="1.10.510.10">
    <property type="entry name" value="Transferase(Phosphotransferase) domain 1"/>
    <property type="match status" value="1"/>
</dbReference>
<evidence type="ECO:0000256" key="4">
    <source>
        <dbReference type="ARBA" id="ARBA00022840"/>
    </source>
</evidence>
<dbReference type="PROSITE" id="PS50294">
    <property type="entry name" value="WD_REPEATS_REGION"/>
    <property type="match status" value="2"/>
</dbReference>
<organism evidence="9 10">
    <name type="scientific">Streptomyces durocortorensis</name>
    <dbReference type="NCBI Taxonomy" id="2811104"/>
    <lineage>
        <taxon>Bacteria</taxon>
        <taxon>Bacillati</taxon>
        <taxon>Actinomycetota</taxon>
        <taxon>Actinomycetes</taxon>
        <taxon>Kitasatosporales</taxon>
        <taxon>Streptomycetaceae</taxon>
        <taxon>Streptomyces</taxon>
    </lineage>
</organism>
<keyword evidence="2" id="KW-0677">Repeat</keyword>
<dbReference type="Gene3D" id="3.30.200.20">
    <property type="entry name" value="Phosphorylase Kinase, domain 1"/>
    <property type="match status" value="1"/>
</dbReference>
<reference evidence="9 10" key="1">
    <citation type="submission" date="2023-09" db="EMBL/GenBank/DDBJ databases">
        <title>Genome completion map analysis of the actinomycetes C11-1.</title>
        <authorList>
            <person name="Qin P."/>
            <person name="Guan P."/>
        </authorList>
    </citation>
    <scope>NUCLEOTIDE SEQUENCE [LARGE SCALE GENOMIC DNA]</scope>
    <source>
        <strain evidence="9 10">C11-1</strain>
    </source>
</reference>
<dbReference type="PRINTS" id="PR00320">
    <property type="entry name" value="GPROTEINBRPT"/>
</dbReference>
<dbReference type="CDD" id="cd14014">
    <property type="entry name" value="STKc_PknB_like"/>
    <property type="match status" value="1"/>
</dbReference>
<keyword evidence="4 6" id="KW-0067">ATP-binding</keyword>
<dbReference type="PROSITE" id="PS00108">
    <property type="entry name" value="PROTEIN_KINASE_ST"/>
    <property type="match status" value="1"/>
</dbReference>
<sequence length="667" mass="68779">MTDALRPSDPRTIGSYRIEGRLGAGGMGQVYRGMSPAGRTVAVKVIHPELAASSRFRERFAREVEAARRVGGFHTAQVVDADPEAESPWLVTEFIPGPTLQQVVTEHGPYAPDAVLRLGAGIAEGLVAVHACGLVHRDLKPGNVILAADGPRIIDFGVAHAVGAGPVTRTGALIGTYAYMSPEQLGSATVSPASDVFSFGSVLAFAATGRSPFDASNIPAIAHRIAGGPPRLDGIPEGGSLHALVSACLAKDPAARPTATDVLHQLSVTGPVSASVAARGVQRRTLLTGGIAAAAAAAVAVPAYVLLRDSREEGGDTGKGGSGAAPSRTKAAADPTRPVKRLAGHTQDVGCLAFGPDGRTLASGGSDKTVRLWDVVSGRTITTYEGHTWSVQALVYTPDGRTLFSGGLDQTLRRWDVRTGAPMGVVATYPKQFDGVTALAVSPDGEVLAVGRDSAGLDLVKVADGRSVRSLDRHTGSIQGLAFTADGKTLASVASDLDRGGVRLWDVGTGRLVKTLGADRKKNYSSVMFSPDGGSIAAVGDGRVQVWDLDSGRLTATLTDGRPYIAAAAYRPDGPAGPGKPLIAIAGKDTATKPVGNVGRTISLMDVANRRVTTTLTGVVAKSDKRTDVEALAFSPDGTTLAAGLNPSLLADDPEATIQLWKLPQLP</sequence>
<keyword evidence="3 6" id="KW-0547">Nucleotide-binding</keyword>
<dbReference type="GO" id="GO:0004674">
    <property type="term" value="F:protein serine/threonine kinase activity"/>
    <property type="evidence" value="ECO:0007669"/>
    <property type="project" value="UniProtKB-EC"/>
</dbReference>
<dbReference type="InterPro" id="IPR036322">
    <property type="entry name" value="WD40_repeat_dom_sf"/>
</dbReference>
<accession>A0ABY9W487</accession>
<keyword evidence="10" id="KW-1185">Reference proteome</keyword>
<gene>
    <name evidence="9" type="ORF">RI138_24200</name>
</gene>
<keyword evidence="9" id="KW-0808">Transferase</keyword>
<evidence type="ECO:0000256" key="1">
    <source>
        <dbReference type="ARBA" id="ARBA00022574"/>
    </source>
</evidence>
<feature type="repeat" description="WD" evidence="5">
    <location>
        <begin position="471"/>
        <end position="515"/>
    </location>
</feature>
<dbReference type="InterPro" id="IPR001680">
    <property type="entry name" value="WD40_rpt"/>
</dbReference>
<dbReference type="SMART" id="SM00320">
    <property type="entry name" value="WD40"/>
    <property type="match status" value="6"/>
</dbReference>
<dbReference type="InterPro" id="IPR015943">
    <property type="entry name" value="WD40/YVTN_repeat-like_dom_sf"/>
</dbReference>
<dbReference type="PANTHER" id="PTHR19879:SF9">
    <property type="entry name" value="TRANSCRIPTION INITIATION FACTOR TFIID SUBUNIT 5"/>
    <property type="match status" value="1"/>
</dbReference>
<evidence type="ECO:0000259" key="8">
    <source>
        <dbReference type="PROSITE" id="PS50011"/>
    </source>
</evidence>
<feature type="repeat" description="WD" evidence="5">
    <location>
        <begin position="384"/>
        <end position="425"/>
    </location>
</feature>
<protein>
    <submittedName>
        <fullName evidence="9">Serine/threonine-protein kinase</fullName>
        <ecNumber evidence="9">2.7.11.1</ecNumber>
    </submittedName>
</protein>
<keyword evidence="1 5" id="KW-0853">WD repeat</keyword>
<name>A0ABY9W487_9ACTN</name>
<dbReference type="PROSITE" id="PS50011">
    <property type="entry name" value="PROTEIN_KINASE_DOM"/>
    <property type="match status" value="1"/>
</dbReference>